<gene>
    <name evidence="2" type="ORF">NCTC13465_00870</name>
</gene>
<organism evidence="2 3">
    <name type="scientific">Klebsiella pneumoniae</name>
    <dbReference type="NCBI Taxonomy" id="573"/>
    <lineage>
        <taxon>Bacteria</taxon>
        <taxon>Pseudomonadati</taxon>
        <taxon>Pseudomonadota</taxon>
        <taxon>Gammaproteobacteria</taxon>
        <taxon>Enterobacterales</taxon>
        <taxon>Enterobacteriaceae</taxon>
        <taxon>Klebsiella/Raoultella group</taxon>
        <taxon>Klebsiella</taxon>
        <taxon>Klebsiella pneumoniae complex</taxon>
    </lineage>
</organism>
<accession>A0A2X3F385</accession>
<keyword evidence="1" id="KW-0812">Transmembrane</keyword>
<proteinExistence type="predicted"/>
<protein>
    <submittedName>
        <fullName evidence="2">Putative inner-membrane translocator</fullName>
    </submittedName>
</protein>
<feature type="transmembrane region" description="Helical" evidence="1">
    <location>
        <begin position="32"/>
        <end position="53"/>
    </location>
</feature>
<reference evidence="2 3" key="1">
    <citation type="submission" date="2018-06" db="EMBL/GenBank/DDBJ databases">
        <authorList>
            <consortium name="Pathogen Informatics"/>
            <person name="Doyle S."/>
        </authorList>
    </citation>
    <scope>NUCLEOTIDE SEQUENCE [LARGE SCALE GENOMIC DNA]</scope>
    <source>
        <strain evidence="2 3">NCTC13465</strain>
    </source>
</reference>
<evidence type="ECO:0000313" key="2">
    <source>
        <dbReference type="EMBL" id="SQC41627.1"/>
    </source>
</evidence>
<evidence type="ECO:0000256" key="1">
    <source>
        <dbReference type="SAM" id="Phobius"/>
    </source>
</evidence>
<dbReference type="AlphaFoldDB" id="A0A2X3F385"/>
<keyword evidence="1" id="KW-0472">Membrane</keyword>
<evidence type="ECO:0000313" key="3">
    <source>
        <dbReference type="Proteomes" id="UP000251721"/>
    </source>
</evidence>
<dbReference type="EMBL" id="UAWQ01000006">
    <property type="protein sequence ID" value="SQC41627.1"/>
    <property type="molecule type" value="Genomic_DNA"/>
</dbReference>
<keyword evidence="1" id="KW-1133">Transmembrane helix</keyword>
<name>A0A2X3F385_KLEPN</name>
<sequence length="59" mass="6703">MKMTQSVALAPRGGASLSRENILLLLLKLRTFIALFLIVGFFTMTVPGFFIRWQHGDYD</sequence>
<dbReference type="Proteomes" id="UP000251721">
    <property type="component" value="Unassembled WGS sequence"/>
</dbReference>